<evidence type="ECO:0000313" key="3">
    <source>
        <dbReference type="Proteomes" id="UP000649617"/>
    </source>
</evidence>
<proteinExistence type="predicted"/>
<dbReference type="AlphaFoldDB" id="A0A812NKZ9"/>
<evidence type="ECO:0000256" key="1">
    <source>
        <dbReference type="SAM" id="SignalP"/>
    </source>
</evidence>
<protein>
    <recommendedName>
        <fullName evidence="4">Secreted protein</fullName>
    </recommendedName>
</protein>
<dbReference type="Proteomes" id="UP000649617">
    <property type="component" value="Unassembled WGS sequence"/>
</dbReference>
<dbReference type="EMBL" id="CAJNIZ010011324">
    <property type="protein sequence ID" value="CAE7317824.1"/>
    <property type="molecule type" value="Genomic_DNA"/>
</dbReference>
<evidence type="ECO:0008006" key="4">
    <source>
        <dbReference type="Google" id="ProtNLM"/>
    </source>
</evidence>
<feature type="signal peptide" evidence="1">
    <location>
        <begin position="1"/>
        <end position="26"/>
    </location>
</feature>
<reference evidence="2" key="1">
    <citation type="submission" date="2021-02" db="EMBL/GenBank/DDBJ databases">
        <authorList>
            <person name="Dougan E. K."/>
            <person name="Rhodes N."/>
            <person name="Thang M."/>
            <person name="Chan C."/>
        </authorList>
    </citation>
    <scope>NUCLEOTIDE SEQUENCE</scope>
</reference>
<dbReference type="OrthoDB" id="425810at2759"/>
<feature type="non-terminal residue" evidence="2">
    <location>
        <position position="1"/>
    </location>
</feature>
<name>A0A812NKZ9_SYMPI</name>
<keyword evidence="3" id="KW-1185">Reference proteome</keyword>
<sequence length="160" mass="17933">RWCHKGTCLGVALAMVIACTVGVALAQQPLLNSSIKKKLVMLVAMQDKSSMVHGTDYGYGNSSDFPKSRPWVYENFQECMFEFWFWAPFMSTFSSSVYKNEQRLCYCAYINSTSAADAQHRSKIVSWCVEDYQGNSHGAEICFADVCPSAVQKCTDPPCF</sequence>
<feature type="chain" id="PRO_5032663851" description="Secreted protein" evidence="1">
    <location>
        <begin position="27"/>
        <end position="160"/>
    </location>
</feature>
<comment type="caution">
    <text evidence="2">The sequence shown here is derived from an EMBL/GenBank/DDBJ whole genome shotgun (WGS) entry which is preliminary data.</text>
</comment>
<evidence type="ECO:0000313" key="2">
    <source>
        <dbReference type="EMBL" id="CAE7317824.1"/>
    </source>
</evidence>
<gene>
    <name evidence="2" type="ORF">SPIL2461_LOCUS7312</name>
</gene>
<keyword evidence="1" id="KW-0732">Signal</keyword>
<accession>A0A812NKZ9</accession>
<organism evidence="2 3">
    <name type="scientific">Symbiodinium pilosum</name>
    <name type="common">Dinoflagellate</name>
    <dbReference type="NCBI Taxonomy" id="2952"/>
    <lineage>
        <taxon>Eukaryota</taxon>
        <taxon>Sar</taxon>
        <taxon>Alveolata</taxon>
        <taxon>Dinophyceae</taxon>
        <taxon>Suessiales</taxon>
        <taxon>Symbiodiniaceae</taxon>
        <taxon>Symbiodinium</taxon>
    </lineage>
</organism>